<comment type="caution">
    <text evidence="1">The sequence shown here is derived from an EMBL/GenBank/DDBJ whole genome shotgun (WGS) entry which is preliminary data.</text>
</comment>
<evidence type="ECO:0000313" key="2">
    <source>
        <dbReference type="Proteomes" id="UP000432715"/>
    </source>
</evidence>
<dbReference type="EMBL" id="WBZC01000036">
    <property type="protein sequence ID" value="KAB3533998.1"/>
    <property type="molecule type" value="Genomic_DNA"/>
</dbReference>
<proteinExistence type="predicted"/>
<evidence type="ECO:0000313" key="1">
    <source>
        <dbReference type="EMBL" id="KAB3533998.1"/>
    </source>
</evidence>
<protein>
    <submittedName>
        <fullName evidence="1">Uncharacterized protein</fullName>
    </submittedName>
</protein>
<accession>A0A6I0F9M5</accession>
<organism evidence="1 2">
    <name type="scientific">Alkaliphilus pronyensis</name>
    <dbReference type="NCBI Taxonomy" id="1482732"/>
    <lineage>
        <taxon>Bacteria</taxon>
        <taxon>Bacillati</taxon>
        <taxon>Bacillota</taxon>
        <taxon>Clostridia</taxon>
        <taxon>Peptostreptococcales</taxon>
        <taxon>Natronincolaceae</taxon>
        <taxon>Alkaliphilus</taxon>
    </lineage>
</organism>
<dbReference type="RefSeq" id="WP_151861470.1">
    <property type="nucleotide sequence ID" value="NZ_WBZC01000036.1"/>
</dbReference>
<reference evidence="1 2" key="1">
    <citation type="submission" date="2019-10" db="EMBL/GenBank/DDBJ databases">
        <title>Alkaliphilus serpentinus sp. nov. and Alkaliphilus pronyensis sp. nov., two novel anaerobic alkaliphilic species isolated from the serpentinized-hosted hydrothermal field of the Prony Bay (New Caledonia).</title>
        <authorList>
            <person name="Postec A."/>
        </authorList>
    </citation>
    <scope>NUCLEOTIDE SEQUENCE [LARGE SCALE GENOMIC DNA]</scope>
    <source>
        <strain evidence="1 2">LacV</strain>
    </source>
</reference>
<name>A0A6I0F9M5_9FIRM</name>
<dbReference type="AlphaFoldDB" id="A0A6I0F9M5"/>
<gene>
    <name evidence="1" type="ORF">F8154_09970</name>
</gene>
<keyword evidence="2" id="KW-1185">Reference proteome</keyword>
<sequence length="87" mass="10491">MRLLKKSVEMVAWFDYEGNTTPVKFRLLNEEEENTVIKINKIIKKELDKFAGNKMIKYTCESCINGELKLLELRYEMETCKWYLYKI</sequence>
<dbReference type="Proteomes" id="UP000432715">
    <property type="component" value="Unassembled WGS sequence"/>
</dbReference>
<dbReference type="OrthoDB" id="1707431at2"/>